<dbReference type="GO" id="GO:0034335">
    <property type="term" value="F:DNA negative supercoiling activity"/>
    <property type="evidence" value="ECO:0007669"/>
    <property type="project" value="UniProtKB-ARBA"/>
</dbReference>
<dbReference type="InterPro" id="IPR013758">
    <property type="entry name" value="Topo_IIA_A/C_ab"/>
</dbReference>
<dbReference type="EC" id="5.6.2.2" evidence="8"/>
<evidence type="ECO:0000256" key="6">
    <source>
        <dbReference type="ARBA" id="ARBA00023125"/>
    </source>
</evidence>
<dbReference type="PROSITE" id="PS52040">
    <property type="entry name" value="TOPO_IIA"/>
    <property type="match status" value="1"/>
</dbReference>
<dbReference type="Gene3D" id="1.10.268.10">
    <property type="entry name" value="Topoisomerase, domain 3"/>
    <property type="match status" value="1"/>
</dbReference>
<comment type="subcellular location">
    <subcellularLocation>
        <location evidence="8">Cytoplasm</location>
    </subcellularLocation>
</comment>
<dbReference type="PANTHER" id="PTHR43493">
    <property type="entry name" value="DNA GYRASE/TOPOISOMERASE SUBUNIT A"/>
    <property type="match status" value="1"/>
</dbReference>
<accession>A0A969WC26</accession>
<dbReference type="NCBIfam" id="NF004044">
    <property type="entry name" value="PRK05561.1"/>
    <property type="match status" value="1"/>
</dbReference>
<evidence type="ECO:0000256" key="7">
    <source>
        <dbReference type="ARBA" id="ARBA00023235"/>
    </source>
</evidence>
<dbReference type="FunFam" id="3.30.1360.40:FF:000002">
    <property type="entry name" value="DNA gyrase subunit A"/>
    <property type="match status" value="1"/>
</dbReference>
<feature type="domain" description="Topo IIA-type catalytic" evidence="11">
    <location>
        <begin position="34"/>
        <end position="532"/>
    </location>
</feature>
<evidence type="ECO:0000256" key="5">
    <source>
        <dbReference type="ARBA" id="ARBA00023029"/>
    </source>
</evidence>
<name>A0A969WC26_9GAMM</name>
<evidence type="ECO:0000256" key="3">
    <source>
        <dbReference type="ARBA" id="ARBA00022741"/>
    </source>
</evidence>
<feature type="active site" description="O-(5'-phospho-DNA)-tyrosine intermediate" evidence="8 9">
    <location>
        <position position="122"/>
    </location>
</feature>
<evidence type="ECO:0000256" key="1">
    <source>
        <dbReference type="ARBA" id="ARBA00000185"/>
    </source>
</evidence>
<dbReference type="InterPro" id="IPR005743">
    <property type="entry name" value="GyrA"/>
</dbReference>
<dbReference type="InterPro" id="IPR035516">
    <property type="entry name" value="Gyrase/topoIV_suA_C"/>
</dbReference>
<dbReference type="Pfam" id="PF03989">
    <property type="entry name" value="DNA_gyraseA_C"/>
    <property type="match status" value="6"/>
</dbReference>
<dbReference type="SMART" id="SM00434">
    <property type="entry name" value="TOP4c"/>
    <property type="match status" value="1"/>
</dbReference>
<evidence type="ECO:0000313" key="12">
    <source>
        <dbReference type="EMBL" id="NKF22681.1"/>
    </source>
</evidence>
<dbReference type="HAMAP" id="MF_01897">
    <property type="entry name" value="GyrA"/>
    <property type="match status" value="1"/>
</dbReference>
<evidence type="ECO:0000256" key="8">
    <source>
        <dbReference type="HAMAP-Rule" id="MF_01897"/>
    </source>
</evidence>
<dbReference type="AlphaFoldDB" id="A0A969WC26"/>
<comment type="function">
    <text evidence="8">A type II topoisomerase that negatively supercoils closed circular double-stranded (ds) DNA in an ATP-dependent manner to modulate DNA topology and maintain chromosomes in an underwound state. Negative supercoiling favors strand separation, and DNA replication, transcription, recombination and repair, all of which involve strand separation. Also able to catalyze the interconversion of other topological isomers of dsDNA rings, including catenanes and knotted rings. Type II topoisomerases break and join 2 DNA strands simultaneously in an ATP-dependent manner.</text>
</comment>
<comment type="catalytic activity">
    <reaction evidence="1 8 9">
        <text>ATP-dependent breakage, passage and rejoining of double-stranded DNA.</text>
        <dbReference type="EC" id="5.6.2.2"/>
    </reaction>
</comment>
<dbReference type="NCBIfam" id="TIGR01063">
    <property type="entry name" value="gyrA"/>
    <property type="match status" value="1"/>
</dbReference>
<dbReference type="FunFam" id="3.90.199.10:FF:000001">
    <property type="entry name" value="DNA gyrase subunit A"/>
    <property type="match status" value="1"/>
</dbReference>
<dbReference type="GO" id="GO:0009330">
    <property type="term" value="C:DNA topoisomerase type II (double strand cut, ATP-hydrolyzing) complex"/>
    <property type="evidence" value="ECO:0007669"/>
    <property type="project" value="TreeGrafter"/>
</dbReference>
<dbReference type="InterPro" id="IPR006691">
    <property type="entry name" value="GyrA/parC_rep"/>
</dbReference>
<dbReference type="GO" id="GO:0005694">
    <property type="term" value="C:chromosome"/>
    <property type="evidence" value="ECO:0007669"/>
    <property type="project" value="InterPro"/>
</dbReference>
<comment type="subunit">
    <text evidence="8">Heterotetramer, composed of two GyrA and two GyrB chains. In the heterotetramer, GyrA contains the active site tyrosine that forms a transient covalent intermediate with DNA, while GyrB binds cofactors and catalyzes ATP hydrolysis.</text>
</comment>
<dbReference type="Proteomes" id="UP000653472">
    <property type="component" value="Unassembled WGS sequence"/>
</dbReference>
<dbReference type="Gene3D" id="3.30.1360.40">
    <property type="match status" value="1"/>
</dbReference>
<evidence type="ECO:0000256" key="2">
    <source>
        <dbReference type="ARBA" id="ARBA00008263"/>
    </source>
</evidence>
<dbReference type="PANTHER" id="PTHR43493:SF5">
    <property type="entry name" value="DNA GYRASE SUBUNIT A, CHLOROPLASTIC_MITOCHONDRIAL"/>
    <property type="match status" value="1"/>
</dbReference>
<dbReference type="GO" id="GO:0005524">
    <property type="term" value="F:ATP binding"/>
    <property type="evidence" value="ECO:0007669"/>
    <property type="project" value="UniProtKB-UniRule"/>
</dbReference>
<evidence type="ECO:0000256" key="4">
    <source>
        <dbReference type="ARBA" id="ARBA00022840"/>
    </source>
</evidence>
<dbReference type="Pfam" id="PF00521">
    <property type="entry name" value="DNA_topoisoIV"/>
    <property type="match status" value="1"/>
</dbReference>
<dbReference type="GO" id="GO:0005737">
    <property type="term" value="C:cytoplasm"/>
    <property type="evidence" value="ECO:0007669"/>
    <property type="project" value="UniProtKB-SubCell"/>
</dbReference>
<dbReference type="Gene3D" id="3.90.199.10">
    <property type="entry name" value="Topoisomerase II, domain 5"/>
    <property type="match status" value="1"/>
</dbReference>
<proteinExistence type="inferred from homology"/>
<keyword evidence="3 8" id="KW-0547">Nucleotide-binding</keyword>
<feature type="short sequence motif" description="GyrA-box" evidence="8">
    <location>
        <begin position="559"/>
        <end position="565"/>
    </location>
</feature>
<dbReference type="RefSeq" id="WP_168147920.1">
    <property type="nucleotide sequence ID" value="NZ_JAAVXB010000004.1"/>
</dbReference>
<evidence type="ECO:0000259" key="11">
    <source>
        <dbReference type="PROSITE" id="PS52040"/>
    </source>
</evidence>
<dbReference type="EMBL" id="JAAVXB010000004">
    <property type="protein sequence ID" value="NKF22681.1"/>
    <property type="molecule type" value="Genomic_DNA"/>
</dbReference>
<gene>
    <name evidence="8 12" type="primary">gyrA</name>
    <name evidence="12" type="ORF">G7Y82_10155</name>
</gene>
<dbReference type="SUPFAM" id="SSF101904">
    <property type="entry name" value="GyrA/ParC C-terminal domain-like"/>
    <property type="match status" value="1"/>
</dbReference>
<dbReference type="InterPro" id="IPR013757">
    <property type="entry name" value="Topo_IIA_A_a_sf"/>
</dbReference>
<keyword evidence="4 8" id="KW-0067">ATP-binding</keyword>
<keyword evidence="13" id="KW-1185">Reference proteome</keyword>
<sequence length="918" mass="101110">MTDFAKEILSVNLEDEMKRSYLDYAMSVIVGRALPDARDGLKPVHRRVLYAMKEMGNDYNKPYKKSARIVGDVIGKYHPHGDSAVYDTMVRMAQDFSMRYMLVDGQGNFGSVDGDMPAAMRYTEVRMSKLAHELLADIDKDTVDFQPNYDGSESEPSVLPTKIPHLLVNGAAGIAVGMATNIPPHNLGEVIDGCVALIDKPEIELPELMEHVPAPDFPTAGLLLDAAGLVEAYGTGRGRVVVRARTHFEDIGHDKQAIIVTELPYQVNKARLLEKIAELVKDKKIEGITELRDESDKRGMRMVIELRRNENADVVLNNLFRQTQLQDSFNFNMVALDNGQPRLLNLKQLLEIFVRHRREVVTRRTRYLLRKARERAHVLEGLSVALANIDEIIALIRHSPSPAEARAGLMSRLWNPGPVTAMLERASSNASRPLELGAEFGIVDGGYRLSEAQAQAILDLRLHRLTGLEQDKIHAEFQELLTAILDYLDILGSEERLLSVIRGELLEIKEQYGDKRRTEITDAALNIAHEDLIAPRDMVVTLSHEGYVKAVALDEYQAQKRGGRGRIAATTKEADFVDRLWVAHSHDTLLCFSSLGKCYKLRVFELPSGSRGSRGKPFNNMLPLEAGEKINAVLAIKSFDDAPVDAEHPHRKTYVFMATRRGTVKKTELSAFQNVRSNGIIAVDLRVDDELVGVALTSGEDDIILISDAGRAIRFNEADVRGMGRGATGVRGMRLLKTFSSSEEDAEDAADAGDDADESGEALDSARVISLIVAKEGDILTVSEFGYGKRTPVEQFPLRGRGGQGVIGQALSDKTGRLIGAVTVDDSHEVMLISEFGVLIRFKTTDVRTMSRNTQGVRLMRPQDGDRLVGADRFLVEDDDELVAEAAVAAGADPSVLGADDGDDVEDDTDAPADGSDE</sequence>
<evidence type="ECO:0000256" key="10">
    <source>
        <dbReference type="SAM" id="MobiDB-lite"/>
    </source>
</evidence>
<comment type="caution">
    <text evidence="12">The sequence shown here is derived from an EMBL/GenBank/DDBJ whole genome shotgun (WGS) entry which is preliminary data.</text>
</comment>
<organism evidence="12 13">
    <name type="scientific">Solimonas marina</name>
    <dbReference type="NCBI Taxonomy" id="2714601"/>
    <lineage>
        <taxon>Bacteria</taxon>
        <taxon>Pseudomonadati</taxon>
        <taxon>Pseudomonadota</taxon>
        <taxon>Gammaproteobacteria</taxon>
        <taxon>Nevskiales</taxon>
        <taxon>Nevskiaceae</taxon>
        <taxon>Solimonas</taxon>
    </lineage>
</organism>
<keyword evidence="7 8" id="KW-0413">Isomerase</keyword>
<dbReference type="GO" id="GO:0003677">
    <property type="term" value="F:DNA binding"/>
    <property type="evidence" value="ECO:0007669"/>
    <property type="project" value="UniProtKB-UniRule"/>
</dbReference>
<dbReference type="SUPFAM" id="SSF56719">
    <property type="entry name" value="Type II DNA topoisomerase"/>
    <property type="match status" value="1"/>
</dbReference>
<dbReference type="NCBIfam" id="NF004043">
    <property type="entry name" value="PRK05560.1"/>
    <property type="match status" value="1"/>
</dbReference>
<dbReference type="InterPro" id="IPR050220">
    <property type="entry name" value="Type_II_DNA_Topoisomerases"/>
</dbReference>
<feature type="compositionally biased region" description="Acidic residues" evidence="10">
    <location>
        <begin position="900"/>
        <end position="918"/>
    </location>
</feature>
<comment type="similarity">
    <text evidence="2 8">Belongs to the type II topoisomerase GyrA/ParC subunit family.</text>
</comment>
<reference evidence="12" key="1">
    <citation type="submission" date="2020-03" db="EMBL/GenBank/DDBJ databases">
        <title>Solimonas marina sp. nov., isolated from deep seawater of the Pacific Ocean.</title>
        <authorList>
            <person name="Liu X."/>
            <person name="Lai Q."/>
            <person name="Sun F."/>
            <person name="Gai Y."/>
            <person name="Li G."/>
            <person name="Shao Z."/>
        </authorList>
    </citation>
    <scope>NUCLEOTIDE SEQUENCE</scope>
    <source>
        <strain evidence="12">C16B3</strain>
    </source>
</reference>
<keyword evidence="6 8" id="KW-0238">DNA-binding</keyword>
<dbReference type="CDD" id="cd00187">
    <property type="entry name" value="TOP4c"/>
    <property type="match status" value="1"/>
</dbReference>
<feature type="region of interest" description="Disordered" evidence="10">
    <location>
        <begin position="893"/>
        <end position="918"/>
    </location>
</feature>
<dbReference type="GO" id="GO:0006261">
    <property type="term" value="P:DNA-templated DNA replication"/>
    <property type="evidence" value="ECO:0007669"/>
    <property type="project" value="UniProtKB-UniRule"/>
</dbReference>
<dbReference type="Gene3D" id="2.120.10.90">
    <property type="entry name" value="DNA gyrase/topoisomerase IV, subunit A, C-terminal"/>
    <property type="match status" value="1"/>
</dbReference>
<evidence type="ECO:0000256" key="9">
    <source>
        <dbReference type="PROSITE-ProRule" id="PRU01384"/>
    </source>
</evidence>
<protein>
    <recommendedName>
        <fullName evidence="8">DNA gyrase subunit A</fullName>
        <ecNumber evidence="8">5.6.2.2</ecNumber>
    </recommendedName>
</protein>
<dbReference type="InterPro" id="IPR013760">
    <property type="entry name" value="Topo_IIA-like_dom_sf"/>
</dbReference>
<keyword evidence="8" id="KW-0963">Cytoplasm</keyword>
<evidence type="ECO:0000313" key="13">
    <source>
        <dbReference type="Proteomes" id="UP000653472"/>
    </source>
</evidence>
<comment type="miscellaneous">
    <text evidence="8">Few gyrases are as efficient as E.coli at forming negative supercoils. Not all organisms have 2 type II topoisomerases; in organisms with a single type II topoisomerase this enzyme also has to decatenate newly replicated chromosomes.</text>
</comment>
<keyword evidence="5 8" id="KW-0799">Topoisomerase</keyword>
<dbReference type="InterPro" id="IPR002205">
    <property type="entry name" value="Topo_IIA_dom_A"/>
</dbReference>
<dbReference type="GO" id="GO:0006265">
    <property type="term" value="P:DNA topological change"/>
    <property type="evidence" value="ECO:0007669"/>
    <property type="project" value="UniProtKB-UniRule"/>
</dbReference>